<evidence type="ECO:0000313" key="13">
    <source>
        <dbReference type="Proteomes" id="UP000034705"/>
    </source>
</evidence>
<feature type="binding site" evidence="9">
    <location>
        <begin position="255"/>
        <end position="259"/>
    </location>
    <ligand>
        <name>substrate</name>
    </ligand>
</feature>
<evidence type="ECO:0000313" key="12">
    <source>
        <dbReference type="EMBL" id="KKU32747.1"/>
    </source>
</evidence>
<organism evidence="12 13">
    <name type="scientific">Candidatus Uhrbacteria bacterium GW2011_GWF2_46_218</name>
    <dbReference type="NCBI Taxonomy" id="1619001"/>
    <lineage>
        <taxon>Bacteria</taxon>
        <taxon>Candidatus Uhriibacteriota</taxon>
    </lineage>
</organism>
<evidence type="ECO:0000259" key="11">
    <source>
        <dbReference type="SMART" id="SM00984"/>
    </source>
</evidence>
<dbReference type="Pfam" id="PF03721">
    <property type="entry name" value="UDPG_MGDP_dh_N"/>
    <property type="match status" value="1"/>
</dbReference>
<dbReference type="GO" id="GO:0000271">
    <property type="term" value="P:polysaccharide biosynthetic process"/>
    <property type="evidence" value="ECO:0007669"/>
    <property type="project" value="InterPro"/>
</dbReference>
<dbReference type="InterPro" id="IPR036291">
    <property type="entry name" value="NAD(P)-bd_dom_sf"/>
</dbReference>
<keyword evidence="5 7" id="KW-0520">NAD</keyword>
<evidence type="ECO:0000256" key="1">
    <source>
        <dbReference type="ARBA" id="ARBA00004701"/>
    </source>
</evidence>
<dbReference type="PANTHER" id="PTHR43750:SF3">
    <property type="entry name" value="UDP-GLUCOSE 6-DEHYDROGENASE TUAD"/>
    <property type="match status" value="1"/>
</dbReference>
<feature type="binding site" evidence="10">
    <location>
        <position position="30"/>
    </location>
    <ligand>
        <name>NAD(+)</name>
        <dbReference type="ChEBI" id="CHEBI:57540"/>
    </ligand>
</feature>
<feature type="domain" description="UDP-glucose/GDP-mannose dehydrogenase C-terminal" evidence="11">
    <location>
        <begin position="319"/>
        <end position="421"/>
    </location>
</feature>
<dbReference type="SUPFAM" id="SSF48179">
    <property type="entry name" value="6-phosphogluconate dehydrogenase C-terminal domain-like"/>
    <property type="match status" value="1"/>
</dbReference>
<dbReference type="PIRSF" id="PIRSF500134">
    <property type="entry name" value="UDPglc_DH_bac"/>
    <property type="match status" value="1"/>
</dbReference>
<gene>
    <name evidence="12" type="ORF">UX45_C0013G0024</name>
</gene>
<protein>
    <recommendedName>
        <fullName evidence="3 7">UDP-glucose 6-dehydrogenase</fullName>
        <ecNumber evidence="3 7">1.1.1.22</ecNumber>
    </recommendedName>
</protein>
<dbReference type="GO" id="GO:0006065">
    <property type="term" value="P:UDP-glucuronate biosynthetic process"/>
    <property type="evidence" value="ECO:0007669"/>
    <property type="project" value="UniProtKB-UniPathway"/>
</dbReference>
<proteinExistence type="inferred from homology"/>
<dbReference type="Gene3D" id="3.40.50.720">
    <property type="entry name" value="NAD(P)-binding Rossmann-like Domain"/>
    <property type="match status" value="2"/>
</dbReference>
<feature type="binding site" evidence="10">
    <location>
        <position position="269"/>
    </location>
    <ligand>
        <name>NAD(+)</name>
        <dbReference type="ChEBI" id="CHEBI:57540"/>
    </ligand>
</feature>
<dbReference type="InterPro" id="IPR028357">
    <property type="entry name" value="UDPglc_DH_bac"/>
</dbReference>
<feature type="binding site" evidence="9">
    <location>
        <position position="263"/>
    </location>
    <ligand>
        <name>substrate</name>
    </ligand>
</feature>
<dbReference type="Gene3D" id="1.20.5.100">
    <property type="entry name" value="Cytochrome c1, transmembrane anchor, C-terminal"/>
    <property type="match status" value="1"/>
</dbReference>
<reference evidence="12 13" key="1">
    <citation type="journal article" date="2015" name="Nature">
        <title>rRNA introns, odd ribosomes, and small enigmatic genomes across a large radiation of phyla.</title>
        <authorList>
            <person name="Brown C.T."/>
            <person name="Hug L.A."/>
            <person name="Thomas B.C."/>
            <person name="Sharon I."/>
            <person name="Castelle C.J."/>
            <person name="Singh A."/>
            <person name="Wilkins M.J."/>
            <person name="Williams K.H."/>
            <person name="Banfield J.F."/>
        </authorList>
    </citation>
    <scope>NUCLEOTIDE SEQUENCE [LARGE SCALE GENOMIC DNA]</scope>
</reference>
<evidence type="ECO:0000256" key="7">
    <source>
        <dbReference type="PIRNR" id="PIRNR000124"/>
    </source>
</evidence>
<dbReference type="NCBIfam" id="TIGR03026">
    <property type="entry name" value="NDP-sugDHase"/>
    <property type="match status" value="1"/>
</dbReference>
<dbReference type="InterPro" id="IPR008927">
    <property type="entry name" value="6-PGluconate_DH-like_C_sf"/>
</dbReference>
<comment type="catalytic activity">
    <reaction evidence="6 7">
        <text>UDP-alpha-D-glucose + 2 NAD(+) + H2O = UDP-alpha-D-glucuronate + 2 NADH + 3 H(+)</text>
        <dbReference type="Rhea" id="RHEA:23596"/>
        <dbReference type="ChEBI" id="CHEBI:15377"/>
        <dbReference type="ChEBI" id="CHEBI:15378"/>
        <dbReference type="ChEBI" id="CHEBI:57540"/>
        <dbReference type="ChEBI" id="CHEBI:57945"/>
        <dbReference type="ChEBI" id="CHEBI:58052"/>
        <dbReference type="ChEBI" id="CHEBI:58885"/>
        <dbReference type="EC" id="1.1.1.22"/>
    </reaction>
</comment>
<evidence type="ECO:0000256" key="3">
    <source>
        <dbReference type="ARBA" id="ARBA00012954"/>
    </source>
</evidence>
<evidence type="ECO:0000256" key="4">
    <source>
        <dbReference type="ARBA" id="ARBA00023002"/>
    </source>
</evidence>
<evidence type="ECO:0000256" key="2">
    <source>
        <dbReference type="ARBA" id="ARBA00006601"/>
    </source>
</evidence>
<comment type="pathway">
    <text evidence="1">Nucleotide-sugar biosynthesis; UDP-alpha-D-glucuronate biosynthesis; UDP-alpha-D-glucuronate from UDP-alpha-D-glucose: step 1/1.</text>
</comment>
<dbReference type="GO" id="GO:0051287">
    <property type="term" value="F:NAD binding"/>
    <property type="evidence" value="ECO:0007669"/>
    <property type="project" value="InterPro"/>
</dbReference>
<comment type="caution">
    <text evidence="12">The sequence shown here is derived from an EMBL/GenBank/DDBJ whole genome shotgun (WGS) entry which is preliminary data.</text>
</comment>
<dbReference type="InterPro" id="IPR001732">
    <property type="entry name" value="UDP-Glc/GDP-Man_DH_N"/>
</dbReference>
<sequence length="438" mass="47303">MKIIMIGTGYVGLTTGLAYAKLGHHVACVDQDASKIARLDLGETPFYEPGLPELLEDMQTQGRVMFTTDLSAVIGGAEVVMIAVGTPSTSTGEADLSAVYQAAGQIGNLLDHEAVIVVKSTVPVGTNRHVLTIIKEALKKVGRTDLADLITIASVPEFLREGSAIADFLSPDRIVIGSEDDTARTTVDRLHMGINAPRVFTTLESAELIKYAANAFLATKISFINEMAQLAERTGANVVEIARGIGLDRRIGPHFLQAGIGYGGSCFPKDVSALYQLSGTKGYHFKLLSSVIEVNNRQRDLFFGKLESVMGDLRGRKIAVWGLAFKNNTDDVRASAAIDMIERLIGKGVEVVAYDPQAMESARKVLPPIVQYAPTALDAAQGAEAILVLTEWPIFRQVSFSTLLDGMIEPRIFDGRNLFTDLHLAQKGFEYYGIGIGK</sequence>
<dbReference type="PANTHER" id="PTHR43750">
    <property type="entry name" value="UDP-GLUCOSE 6-DEHYDROGENASE TUAD"/>
    <property type="match status" value="1"/>
</dbReference>
<dbReference type="Proteomes" id="UP000034705">
    <property type="component" value="Unassembled WGS sequence"/>
</dbReference>
<feature type="binding site" evidence="9">
    <location>
        <position position="326"/>
    </location>
    <ligand>
        <name>substrate</name>
    </ligand>
</feature>
<keyword evidence="4 7" id="KW-0560">Oxidoreductase</keyword>
<evidence type="ECO:0000256" key="9">
    <source>
        <dbReference type="PIRSR" id="PIRSR500134-2"/>
    </source>
</evidence>
<dbReference type="SMART" id="SM00984">
    <property type="entry name" value="UDPG_MGDP_dh_C"/>
    <property type="match status" value="1"/>
</dbReference>
<dbReference type="InterPro" id="IPR014027">
    <property type="entry name" value="UDP-Glc/GDP-Man_DH_C"/>
</dbReference>
<feature type="binding site" evidence="9">
    <location>
        <position position="210"/>
    </location>
    <ligand>
        <name>substrate</name>
    </ligand>
</feature>
<dbReference type="Pfam" id="PF00984">
    <property type="entry name" value="UDPG_MGDP_dh"/>
    <property type="match status" value="1"/>
</dbReference>
<dbReference type="UniPathway" id="UPA00038">
    <property type="reaction ID" value="UER00491"/>
</dbReference>
<dbReference type="EMBL" id="LCMG01000013">
    <property type="protein sequence ID" value="KKU32747.1"/>
    <property type="molecule type" value="Genomic_DNA"/>
</dbReference>
<evidence type="ECO:0000256" key="10">
    <source>
        <dbReference type="PIRSR" id="PIRSR500134-3"/>
    </source>
</evidence>
<dbReference type="InterPro" id="IPR017476">
    <property type="entry name" value="UDP-Glc/GDP-Man"/>
</dbReference>
<feature type="binding site" evidence="10">
    <location>
        <position position="161"/>
    </location>
    <ligand>
        <name>NAD(+)</name>
        <dbReference type="ChEBI" id="CHEBI:57540"/>
    </ligand>
</feature>
<dbReference type="GO" id="GO:0003979">
    <property type="term" value="F:UDP-glucose 6-dehydrogenase activity"/>
    <property type="evidence" value="ECO:0007669"/>
    <property type="project" value="UniProtKB-EC"/>
</dbReference>
<name>A0A0G1PJ84_9BACT</name>
<dbReference type="Pfam" id="PF03720">
    <property type="entry name" value="UDPG_MGDP_dh_C"/>
    <property type="match status" value="1"/>
</dbReference>
<dbReference type="PIRSF" id="PIRSF000124">
    <property type="entry name" value="UDPglc_GDPman_dh"/>
    <property type="match status" value="1"/>
</dbReference>
<feature type="binding site" evidence="10">
    <location>
        <position position="35"/>
    </location>
    <ligand>
        <name>NAD(+)</name>
        <dbReference type="ChEBI" id="CHEBI:57540"/>
    </ligand>
</feature>
<evidence type="ECO:0000256" key="8">
    <source>
        <dbReference type="PIRSR" id="PIRSR500134-1"/>
    </source>
</evidence>
<feature type="active site" description="Nucleophile" evidence="8">
    <location>
        <position position="266"/>
    </location>
</feature>
<dbReference type="InterPro" id="IPR014026">
    <property type="entry name" value="UDP-Glc/GDP-Man_DH_dimer"/>
</dbReference>
<dbReference type="SUPFAM" id="SSF52413">
    <property type="entry name" value="UDP-glucose/GDP-mannose dehydrogenase C-terminal domain"/>
    <property type="match status" value="1"/>
</dbReference>
<evidence type="ECO:0000256" key="6">
    <source>
        <dbReference type="ARBA" id="ARBA00047473"/>
    </source>
</evidence>
<feature type="binding site" evidence="10">
    <location>
        <position position="121"/>
    </location>
    <ligand>
        <name>NAD(+)</name>
        <dbReference type="ChEBI" id="CHEBI:57540"/>
    </ligand>
</feature>
<feature type="binding site" evidence="9">
    <location>
        <begin position="158"/>
        <end position="161"/>
    </location>
    <ligand>
        <name>substrate</name>
    </ligand>
</feature>
<dbReference type="AlphaFoldDB" id="A0A0G1PJ84"/>
<dbReference type="InterPro" id="IPR036220">
    <property type="entry name" value="UDP-Glc/GDP-Man_DH_C_sf"/>
</dbReference>
<dbReference type="SUPFAM" id="SSF51735">
    <property type="entry name" value="NAD(P)-binding Rossmann-fold domains"/>
    <property type="match status" value="1"/>
</dbReference>
<feature type="binding site" evidence="10">
    <location>
        <position position="333"/>
    </location>
    <ligand>
        <name>NAD(+)</name>
        <dbReference type="ChEBI" id="CHEBI:57540"/>
    </ligand>
</feature>
<comment type="similarity">
    <text evidence="2 7">Belongs to the UDP-glucose/GDP-mannose dehydrogenase family.</text>
</comment>
<dbReference type="PATRIC" id="fig|1619001.3.peg.652"/>
<feature type="binding site" evidence="10">
    <location>
        <position position="86"/>
    </location>
    <ligand>
        <name>NAD(+)</name>
        <dbReference type="ChEBI" id="CHEBI:57540"/>
    </ligand>
</feature>
<accession>A0A0G1PJ84</accession>
<dbReference type="EC" id="1.1.1.22" evidence="3 7"/>
<evidence type="ECO:0000256" key="5">
    <source>
        <dbReference type="ARBA" id="ARBA00023027"/>
    </source>
</evidence>